<evidence type="ECO:0000313" key="2">
    <source>
        <dbReference type="Proteomes" id="UP000073923"/>
    </source>
</evidence>
<proteinExistence type="predicted"/>
<evidence type="ECO:0000313" key="1">
    <source>
        <dbReference type="EMBL" id="KTW00660.1"/>
    </source>
</evidence>
<accession>A0A147IXY9</accession>
<comment type="caution">
    <text evidence="1">The sequence shown here is derived from an EMBL/GenBank/DDBJ whole genome shotgun (WGS) entry which is preliminary data.</text>
</comment>
<reference evidence="1 2" key="1">
    <citation type="journal article" date="2016" name="Front. Microbiol.">
        <title>Genomic Resource of Rice Seed Associated Bacteria.</title>
        <authorList>
            <person name="Midha S."/>
            <person name="Bansal K."/>
            <person name="Sharma S."/>
            <person name="Kumar N."/>
            <person name="Patil P.P."/>
            <person name="Chaudhry V."/>
            <person name="Patil P.B."/>
        </authorList>
    </citation>
    <scope>NUCLEOTIDE SEQUENCE [LARGE SCALE GENOMIC DNA]</scope>
    <source>
        <strain evidence="1 2">NS355</strain>
    </source>
</reference>
<sequence length="496" mass="55878">MDLLLPSRDERRRVRTAREEETRRRQKIAAASKTLTIRDLPSLVRLVVTSREIDPDAAMACLYQEYYYGGVASDDFAGRIFDPALTDLSRLPMGVLDQKEELLPGKYVPDSKEDLSDLALRMITSKRDRNLVDTVAEGWPGGGSGMSRFTAHINNLWQIRSDHRPLYRWLVTGHHRRVTQALHADLIASGDKTMMGDTRDKVISALECQTLLWCAHDVQMILARNAKATSAPLGDLLSSDKTVVEPAAVLRSAREMREALVHLLELYRAHRDAETDQGADNPLVRESGLMRRLRLQVEREAGERGIDPRRAAGKVAVLMESIAKRLEGANDAFLQQLVAPRGTHSGQKSFHPMWFSGLSPLAASSVAILRYQQAEAQVEALIQEVLPVRGNRPLVRRAMALPAFDRRDMPKGWQRRSRDLLQAWRITVLNDKDLHSRARDGDAREELTGKQPINAALAFLDRAGDRQIGDDHGDQYDVRRTFYLLDVLPEHRLTCG</sequence>
<gene>
    <name evidence="1" type="ORF">NS355_03290</name>
</gene>
<protein>
    <submittedName>
        <fullName evidence="1">Uncharacterized protein</fullName>
    </submittedName>
</protein>
<organism evidence="1 2">
    <name type="scientific">Sphingomonas yabuuchiae</name>
    <dbReference type="NCBI Taxonomy" id="172044"/>
    <lineage>
        <taxon>Bacteria</taxon>
        <taxon>Pseudomonadati</taxon>
        <taxon>Pseudomonadota</taxon>
        <taxon>Alphaproteobacteria</taxon>
        <taxon>Sphingomonadales</taxon>
        <taxon>Sphingomonadaceae</taxon>
        <taxon>Sphingomonas</taxon>
    </lineage>
</organism>
<dbReference type="RefSeq" id="WP_058744374.1">
    <property type="nucleotide sequence ID" value="NZ_LDTF01000009.1"/>
</dbReference>
<name>A0A147IXY9_9SPHN</name>
<dbReference type="OrthoDB" id="7551287at2"/>
<dbReference type="Proteomes" id="UP000073923">
    <property type="component" value="Unassembled WGS sequence"/>
</dbReference>
<dbReference type="EMBL" id="LDTF01000009">
    <property type="protein sequence ID" value="KTW00660.1"/>
    <property type="molecule type" value="Genomic_DNA"/>
</dbReference>
<dbReference type="AlphaFoldDB" id="A0A147IXY9"/>
<dbReference type="PATRIC" id="fig|172044.3.peg.3331"/>